<keyword evidence="2" id="KW-1185">Reference proteome</keyword>
<accession>A0A9P8MHD1</accession>
<dbReference type="Proteomes" id="UP000764110">
    <property type="component" value="Unassembled WGS sequence"/>
</dbReference>
<proteinExistence type="predicted"/>
<reference evidence="1 2" key="1">
    <citation type="submission" date="2020-07" db="EMBL/GenBank/DDBJ databases">
        <title>Metarhizium humberi genome.</title>
        <authorList>
            <person name="Lysoe E."/>
        </authorList>
    </citation>
    <scope>NUCLEOTIDE SEQUENCE [LARGE SCALE GENOMIC DNA]</scope>
    <source>
        <strain evidence="1 2">ESALQ1638</strain>
    </source>
</reference>
<gene>
    <name evidence="1" type="ORF">MHUMG1_01734</name>
</gene>
<evidence type="ECO:0000313" key="1">
    <source>
        <dbReference type="EMBL" id="KAH0600735.1"/>
    </source>
</evidence>
<organism evidence="1 2">
    <name type="scientific">Metarhizium humberi</name>
    <dbReference type="NCBI Taxonomy" id="2596975"/>
    <lineage>
        <taxon>Eukaryota</taxon>
        <taxon>Fungi</taxon>
        <taxon>Dikarya</taxon>
        <taxon>Ascomycota</taxon>
        <taxon>Pezizomycotina</taxon>
        <taxon>Sordariomycetes</taxon>
        <taxon>Hypocreomycetidae</taxon>
        <taxon>Hypocreales</taxon>
        <taxon>Clavicipitaceae</taxon>
        <taxon>Metarhizium</taxon>
    </lineage>
</organism>
<evidence type="ECO:0000313" key="2">
    <source>
        <dbReference type="Proteomes" id="UP000764110"/>
    </source>
</evidence>
<name>A0A9P8MHD1_9HYPO</name>
<comment type="caution">
    <text evidence="1">The sequence shown here is derived from an EMBL/GenBank/DDBJ whole genome shotgun (WGS) entry which is preliminary data.</text>
</comment>
<sequence length="126" mass="13550">MTAPGAKTPTVYCITTSRVRVPRPPSPVPNPRPAYPIADRRPFNPPRLLPPAHATLFYTCTLDLPPVLALRLKTKTIPLAAPFPPLARLNLAFVFFAAACTLHIDGAVFCFAASPVQTLLGLGSHL</sequence>
<protein>
    <submittedName>
        <fullName evidence="1">Uncharacterized protein</fullName>
    </submittedName>
</protein>
<dbReference type="AlphaFoldDB" id="A0A9P8MHD1"/>
<dbReference type="EMBL" id="JACEFI010000002">
    <property type="protein sequence ID" value="KAH0600735.1"/>
    <property type="molecule type" value="Genomic_DNA"/>
</dbReference>